<accession>K5VSW9</accession>
<dbReference type="AlphaFoldDB" id="K5VSW9"/>
<dbReference type="Proteomes" id="UP000008370">
    <property type="component" value="Unassembled WGS sequence"/>
</dbReference>
<protein>
    <submittedName>
        <fullName evidence="3">Uncharacterized protein</fullName>
    </submittedName>
</protein>
<name>K5VSW9_PHACS</name>
<keyword evidence="2" id="KW-0472">Membrane</keyword>
<proteinExistence type="predicted"/>
<feature type="transmembrane region" description="Helical" evidence="2">
    <location>
        <begin position="60"/>
        <end position="80"/>
    </location>
</feature>
<evidence type="ECO:0000313" key="3">
    <source>
        <dbReference type="EMBL" id="EKM49850.1"/>
    </source>
</evidence>
<feature type="region of interest" description="Disordered" evidence="1">
    <location>
        <begin position="1"/>
        <end position="22"/>
    </location>
</feature>
<evidence type="ECO:0000256" key="1">
    <source>
        <dbReference type="SAM" id="MobiDB-lite"/>
    </source>
</evidence>
<organism evidence="3 4">
    <name type="scientific">Phanerochaete carnosa (strain HHB-10118-sp)</name>
    <name type="common">White-rot fungus</name>
    <name type="synonym">Peniophora carnosa</name>
    <dbReference type="NCBI Taxonomy" id="650164"/>
    <lineage>
        <taxon>Eukaryota</taxon>
        <taxon>Fungi</taxon>
        <taxon>Dikarya</taxon>
        <taxon>Basidiomycota</taxon>
        <taxon>Agaricomycotina</taxon>
        <taxon>Agaricomycetes</taxon>
        <taxon>Polyporales</taxon>
        <taxon>Phanerochaetaceae</taxon>
        <taxon>Phanerochaete</taxon>
    </lineage>
</organism>
<keyword evidence="4" id="KW-1185">Reference proteome</keyword>
<dbReference type="EMBL" id="JH930480">
    <property type="protein sequence ID" value="EKM49850.1"/>
    <property type="molecule type" value="Genomic_DNA"/>
</dbReference>
<dbReference type="KEGG" id="pco:PHACADRAFT_265590"/>
<evidence type="ECO:0000256" key="2">
    <source>
        <dbReference type="SAM" id="Phobius"/>
    </source>
</evidence>
<dbReference type="HOGENOM" id="CLU_2210902_0_0_1"/>
<evidence type="ECO:0000313" key="4">
    <source>
        <dbReference type="Proteomes" id="UP000008370"/>
    </source>
</evidence>
<keyword evidence="2" id="KW-0812">Transmembrane</keyword>
<sequence>MDFSRVNVADDNQRNPDYTSPLVRTRAGLAARQPEHPAAPPPPARPGTCLYEGFGGTSALAPLLYVSRLCMLYMYVLVYFRRELVAWHGTQEAMNAPACPHACRFLG</sequence>
<dbReference type="GeneID" id="18919129"/>
<dbReference type="RefSeq" id="XP_007401901.1">
    <property type="nucleotide sequence ID" value="XM_007401839.1"/>
</dbReference>
<gene>
    <name evidence="3" type="ORF">PHACADRAFT_265590</name>
</gene>
<reference evidence="3 4" key="1">
    <citation type="journal article" date="2012" name="BMC Genomics">
        <title>Comparative genomics of the white-rot fungi, Phanerochaete carnosa and P. chrysosporium, to elucidate the genetic basis of the distinct wood types they colonize.</title>
        <authorList>
            <person name="Suzuki H."/>
            <person name="MacDonald J."/>
            <person name="Syed K."/>
            <person name="Salamov A."/>
            <person name="Hori C."/>
            <person name="Aerts A."/>
            <person name="Henrissat B."/>
            <person name="Wiebenga A."/>
            <person name="vanKuyk P.A."/>
            <person name="Barry K."/>
            <person name="Lindquist E."/>
            <person name="LaButti K."/>
            <person name="Lapidus A."/>
            <person name="Lucas S."/>
            <person name="Coutinho P."/>
            <person name="Gong Y."/>
            <person name="Samejima M."/>
            <person name="Mahadevan R."/>
            <person name="Abou-Zaid M."/>
            <person name="de Vries R.P."/>
            <person name="Igarashi K."/>
            <person name="Yadav J.S."/>
            <person name="Grigoriev I.V."/>
            <person name="Master E.R."/>
        </authorList>
    </citation>
    <scope>NUCLEOTIDE SEQUENCE [LARGE SCALE GENOMIC DNA]</scope>
    <source>
        <strain evidence="3 4">HHB-10118-sp</strain>
    </source>
</reference>
<dbReference type="InParanoid" id="K5VSW9"/>
<keyword evidence="2" id="KW-1133">Transmembrane helix</keyword>